<dbReference type="EMBL" id="JBIAQY010000032">
    <property type="protein sequence ID" value="MFF3574887.1"/>
    <property type="molecule type" value="Genomic_DNA"/>
</dbReference>
<proteinExistence type="predicted"/>
<dbReference type="Proteomes" id="UP001601992">
    <property type="component" value="Unassembled WGS sequence"/>
</dbReference>
<evidence type="ECO:0000313" key="1">
    <source>
        <dbReference type="EMBL" id="MFF3574887.1"/>
    </source>
</evidence>
<organism evidence="1 2">
    <name type="scientific">Nocardia jiangxiensis</name>
    <dbReference type="NCBI Taxonomy" id="282685"/>
    <lineage>
        <taxon>Bacteria</taxon>
        <taxon>Bacillati</taxon>
        <taxon>Actinomycetota</taxon>
        <taxon>Actinomycetes</taxon>
        <taxon>Mycobacteriales</taxon>
        <taxon>Nocardiaceae</taxon>
        <taxon>Nocardia</taxon>
    </lineage>
</organism>
<name>A0ABW6SF97_9NOCA</name>
<sequence>MNDTTPPQTTPSDLPQGVVKAGEWSGVGNEFTGVQFRKVWTRNGERLEIFVPRTGKRIQLDPMALEVLADQKPEFFTHMIATGFGSADE</sequence>
<comment type="caution">
    <text evidence="1">The sequence shown here is derived from an EMBL/GenBank/DDBJ whole genome shotgun (WGS) entry which is preliminary data.</text>
</comment>
<accession>A0ABW6SF97</accession>
<dbReference type="RefSeq" id="WP_083896213.1">
    <property type="nucleotide sequence ID" value="NZ_JBIAQY010000032.1"/>
</dbReference>
<keyword evidence="2" id="KW-1185">Reference proteome</keyword>
<gene>
    <name evidence="1" type="ORF">ACFYXQ_44800</name>
</gene>
<reference evidence="1 2" key="1">
    <citation type="submission" date="2024-10" db="EMBL/GenBank/DDBJ databases">
        <title>The Natural Products Discovery Center: Release of the First 8490 Sequenced Strains for Exploring Actinobacteria Biosynthetic Diversity.</title>
        <authorList>
            <person name="Kalkreuter E."/>
            <person name="Kautsar S.A."/>
            <person name="Yang D."/>
            <person name="Bader C.D."/>
            <person name="Teijaro C.N."/>
            <person name="Fluegel L."/>
            <person name="Davis C.M."/>
            <person name="Simpson J.R."/>
            <person name="Lauterbach L."/>
            <person name="Steele A.D."/>
            <person name="Gui C."/>
            <person name="Meng S."/>
            <person name="Li G."/>
            <person name="Viehrig K."/>
            <person name="Ye F."/>
            <person name="Su P."/>
            <person name="Kiefer A.F."/>
            <person name="Nichols A."/>
            <person name="Cepeda A.J."/>
            <person name="Yan W."/>
            <person name="Fan B."/>
            <person name="Jiang Y."/>
            <person name="Adhikari A."/>
            <person name="Zheng C.-J."/>
            <person name="Schuster L."/>
            <person name="Cowan T.M."/>
            <person name="Smanski M.J."/>
            <person name="Chevrette M.G."/>
            <person name="De Carvalho L.P.S."/>
            <person name="Shen B."/>
        </authorList>
    </citation>
    <scope>NUCLEOTIDE SEQUENCE [LARGE SCALE GENOMIC DNA]</scope>
    <source>
        <strain evidence="1 2">NPDC002593</strain>
    </source>
</reference>
<evidence type="ECO:0000313" key="2">
    <source>
        <dbReference type="Proteomes" id="UP001601992"/>
    </source>
</evidence>
<protein>
    <submittedName>
        <fullName evidence="1">Uncharacterized protein</fullName>
    </submittedName>
</protein>